<dbReference type="Proteomes" id="UP001370100">
    <property type="component" value="Unassembled WGS sequence"/>
</dbReference>
<feature type="transmembrane region" description="Helical" evidence="1">
    <location>
        <begin position="160"/>
        <end position="177"/>
    </location>
</feature>
<keyword evidence="1" id="KW-0812">Transmembrane</keyword>
<reference evidence="3 4" key="1">
    <citation type="submission" date="2024-03" db="EMBL/GenBank/DDBJ databases">
        <title>Actinomycetospora sp. OC33-EN06, a novel actinomycete isolated from wild orchid (Aerides multiflora).</title>
        <authorList>
            <person name="Suriyachadkun C."/>
        </authorList>
    </citation>
    <scope>NUCLEOTIDE SEQUENCE [LARGE SCALE GENOMIC DNA]</scope>
    <source>
        <strain evidence="3 4">OC33-EN06</strain>
    </source>
</reference>
<accession>A0ABU8NFX5</accession>
<feature type="transmembrane region" description="Helical" evidence="1">
    <location>
        <begin position="132"/>
        <end position="148"/>
    </location>
</feature>
<dbReference type="EMBL" id="JBBEGL010000017">
    <property type="protein sequence ID" value="MEJ2890767.1"/>
    <property type="molecule type" value="Genomic_DNA"/>
</dbReference>
<comment type="caution">
    <text evidence="3">The sequence shown here is derived from an EMBL/GenBank/DDBJ whole genome shotgun (WGS) entry which is preliminary data.</text>
</comment>
<feature type="transmembrane region" description="Helical" evidence="1">
    <location>
        <begin position="100"/>
        <end position="120"/>
    </location>
</feature>
<proteinExistence type="predicted"/>
<feature type="transmembrane region" description="Helical" evidence="1">
    <location>
        <begin position="337"/>
        <end position="352"/>
    </location>
</feature>
<feature type="transmembrane region" description="Helical" evidence="1">
    <location>
        <begin position="306"/>
        <end position="325"/>
    </location>
</feature>
<feature type="domain" description="Terminal beta-(1-&gt;2)-arabinofuranosyltransferase C-terminal" evidence="2">
    <location>
        <begin position="450"/>
        <end position="559"/>
    </location>
</feature>
<keyword evidence="1" id="KW-1133">Transmembrane helix</keyword>
<feature type="transmembrane region" description="Helical" evidence="1">
    <location>
        <begin position="26"/>
        <end position="44"/>
    </location>
</feature>
<keyword evidence="1" id="KW-0472">Membrane</keyword>
<keyword evidence="4" id="KW-1185">Reference proteome</keyword>
<evidence type="ECO:0000259" key="2">
    <source>
        <dbReference type="Pfam" id="PF26371"/>
    </source>
</evidence>
<evidence type="ECO:0000256" key="1">
    <source>
        <dbReference type="SAM" id="Phobius"/>
    </source>
</evidence>
<feature type="transmembrane region" description="Helical" evidence="1">
    <location>
        <begin position="280"/>
        <end position="300"/>
    </location>
</feature>
<dbReference type="Pfam" id="PF26371">
    <property type="entry name" value="AftB_C"/>
    <property type="match status" value="1"/>
</dbReference>
<evidence type="ECO:0000313" key="3">
    <source>
        <dbReference type="EMBL" id="MEJ2890767.1"/>
    </source>
</evidence>
<evidence type="ECO:0000313" key="4">
    <source>
        <dbReference type="Proteomes" id="UP001370100"/>
    </source>
</evidence>
<sequence>MSAVIDGGVTTESAVPGPARRAPVPTWNLVVLGGTAAVFGLLVWHRRWISDDGLIVLRTVRQIALGNGPVFNAGERVEANTSTLWTALLALPGLLPGDGLNWSAVVLGVVLSAAGVAFALDGARRLFGGRARMVPCGALVVVALPPFWDFGTSGLETGLIIGWLGLAWWLVVCRLEARRADLEGRAWPAAVVLGLAPLVRPDLAIAGLLFAVALGVLEARRGWVRLVGLAAAAAVLPVAYEIFRAGYYGLLVPSTALAKEAATPRWEQGLNYLDDLIGTYGLWVPAAVLAVVGLTLALVATSLRRVSVLVALAPPLAGLLIALYVTRVGGDFMHARMMLPSLFCLVLPVMAVPWRRDLLPAVAVLGVWALVCVAGLRPDYGEKLGPNFIANERMYYVNITGVPHPITTDDFRGHPVAPDGAATVAGAPPGTLVLRGLEDGWSLFGETPGTPSTIVWLNLGVTGELSPLDVRVHDSIGLTNPLAAHSTSVPNGRIGHDKELPTSWDTADAGVTDARGLIDPTELGAAQQAVACPRTQEMLASVRAPLTFDRFWDNLAGAVERTSYRYPRDPLEAADCRTG</sequence>
<feature type="transmembrane region" description="Helical" evidence="1">
    <location>
        <begin position="223"/>
        <end position="243"/>
    </location>
</feature>
<feature type="transmembrane region" description="Helical" evidence="1">
    <location>
        <begin position="358"/>
        <end position="376"/>
    </location>
</feature>
<gene>
    <name evidence="3" type="ORF">WCD41_30210</name>
</gene>
<protein>
    <recommendedName>
        <fullName evidence="2">Terminal beta-(1-&gt;2)-arabinofuranosyltransferase C-terminal domain-containing protein</fullName>
    </recommendedName>
</protein>
<organism evidence="3 4">
    <name type="scientific">Actinomycetospora aeridis</name>
    <dbReference type="NCBI Taxonomy" id="3129231"/>
    <lineage>
        <taxon>Bacteria</taxon>
        <taxon>Bacillati</taxon>
        <taxon>Actinomycetota</taxon>
        <taxon>Actinomycetes</taxon>
        <taxon>Pseudonocardiales</taxon>
        <taxon>Pseudonocardiaceae</taxon>
        <taxon>Actinomycetospora</taxon>
    </lineage>
</organism>
<dbReference type="InterPro" id="IPR058983">
    <property type="entry name" value="AftB_C"/>
</dbReference>
<dbReference type="RefSeq" id="WP_337718959.1">
    <property type="nucleotide sequence ID" value="NZ_JBBEGL010000017.1"/>
</dbReference>
<name>A0ABU8NFX5_9PSEU</name>